<sequence length="267" mass="30898">MDEIERKLLKLEFGDGAIRAIAQEKHMAKSTELLLNYKESLIWDILLQTCEETDDPNDRKYSMAEVLEEYMMTSKGSTTPPTTQQMTYEKTFLRRLAELRRRPEFRWVFLYRGDLLNATLRKLPTLKGFGEKELFQWAAWFSKAYKQVHDQAQTESQGWLAGKKLEWMSKWRLPSNAVSWHIKHAEMHEKYIDDPDMSSLAGQGYNGDENLNFAWAVITFNAEDDDNRSNEIPLVVADDHLVCDCALYSIDSLAKGSTSPKDHSICD</sequence>
<name>A0ABR3TII1_9PEZI</name>
<proteinExistence type="predicted"/>
<evidence type="ECO:0000313" key="1">
    <source>
        <dbReference type="EMBL" id="KAL1639303.1"/>
    </source>
</evidence>
<dbReference type="Proteomes" id="UP001521184">
    <property type="component" value="Unassembled WGS sequence"/>
</dbReference>
<protein>
    <submittedName>
        <fullName evidence="1">Uncharacterized protein</fullName>
    </submittedName>
</protein>
<gene>
    <name evidence="1" type="ORF">SLS58_008016</name>
</gene>
<evidence type="ECO:0000313" key="2">
    <source>
        <dbReference type="Proteomes" id="UP001521184"/>
    </source>
</evidence>
<comment type="caution">
    <text evidence="1">The sequence shown here is derived from an EMBL/GenBank/DDBJ whole genome shotgun (WGS) entry which is preliminary data.</text>
</comment>
<accession>A0ABR3TII1</accession>
<keyword evidence="2" id="KW-1185">Reference proteome</keyword>
<dbReference type="EMBL" id="JAKEKT020000065">
    <property type="protein sequence ID" value="KAL1639303.1"/>
    <property type="molecule type" value="Genomic_DNA"/>
</dbReference>
<organism evidence="1 2">
    <name type="scientific">Diplodia intermedia</name>
    <dbReference type="NCBI Taxonomy" id="856260"/>
    <lineage>
        <taxon>Eukaryota</taxon>
        <taxon>Fungi</taxon>
        <taxon>Dikarya</taxon>
        <taxon>Ascomycota</taxon>
        <taxon>Pezizomycotina</taxon>
        <taxon>Dothideomycetes</taxon>
        <taxon>Dothideomycetes incertae sedis</taxon>
        <taxon>Botryosphaeriales</taxon>
        <taxon>Botryosphaeriaceae</taxon>
        <taxon>Diplodia</taxon>
    </lineage>
</organism>
<reference evidence="1 2" key="1">
    <citation type="journal article" date="2023" name="Plant Dis.">
        <title>First Report of Diplodia intermedia Causing Canker and Dieback Diseases on Apple Trees in Canada.</title>
        <authorList>
            <person name="Ellouze W."/>
            <person name="Ilyukhin E."/>
            <person name="Sulman M."/>
            <person name="Ali S."/>
        </authorList>
    </citation>
    <scope>NUCLEOTIDE SEQUENCE [LARGE SCALE GENOMIC DNA]</scope>
    <source>
        <strain evidence="1 2">M45-28</strain>
    </source>
</reference>